<accession>A0ABN1A2M6</accession>
<keyword evidence="1" id="KW-1133">Transmembrane helix</keyword>
<dbReference type="Proteomes" id="UP001500909">
    <property type="component" value="Unassembled WGS sequence"/>
</dbReference>
<keyword evidence="3" id="KW-1185">Reference proteome</keyword>
<proteinExistence type="predicted"/>
<organism evidence="2 3">
    <name type="scientific">Streptomyces olivaceiscleroticus</name>
    <dbReference type="NCBI Taxonomy" id="68245"/>
    <lineage>
        <taxon>Bacteria</taxon>
        <taxon>Bacillati</taxon>
        <taxon>Actinomycetota</taxon>
        <taxon>Actinomycetes</taxon>
        <taxon>Kitasatosporales</taxon>
        <taxon>Streptomycetaceae</taxon>
        <taxon>Streptomyces</taxon>
    </lineage>
</organism>
<evidence type="ECO:0000313" key="2">
    <source>
        <dbReference type="EMBL" id="GAA0465962.1"/>
    </source>
</evidence>
<sequence length="69" mass="7511">MLTINVALLLAIVVILRLRRRTEARSRFDEKLTVIIVLTLGILIAPTALGEGILDALTQLVSGISQTSR</sequence>
<keyword evidence="1" id="KW-0812">Transmembrane</keyword>
<reference evidence="2 3" key="1">
    <citation type="journal article" date="2019" name="Int. J. Syst. Evol. Microbiol.">
        <title>The Global Catalogue of Microorganisms (GCM) 10K type strain sequencing project: providing services to taxonomists for standard genome sequencing and annotation.</title>
        <authorList>
            <consortium name="The Broad Institute Genomics Platform"/>
            <consortium name="The Broad Institute Genome Sequencing Center for Infectious Disease"/>
            <person name="Wu L."/>
            <person name="Ma J."/>
        </authorList>
    </citation>
    <scope>NUCLEOTIDE SEQUENCE [LARGE SCALE GENOMIC DNA]</scope>
    <source>
        <strain evidence="2 3">JCM 4805</strain>
    </source>
</reference>
<keyword evidence="1" id="KW-0472">Membrane</keyword>
<evidence type="ECO:0008006" key="4">
    <source>
        <dbReference type="Google" id="ProtNLM"/>
    </source>
</evidence>
<name>A0ABN1A2M6_9ACTN</name>
<gene>
    <name evidence="2" type="ORF">GCM10010361_32580</name>
</gene>
<dbReference type="EMBL" id="BAAABY010000023">
    <property type="protein sequence ID" value="GAA0465962.1"/>
    <property type="molecule type" value="Genomic_DNA"/>
</dbReference>
<dbReference type="RefSeq" id="WP_052869062.1">
    <property type="nucleotide sequence ID" value="NZ_BAAABY010000023.1"/>
</dbReference>
<evidence type="ECO:0000256" key="1">
    <source>
        <dbReference type="SAM" id="Phobius"/>
    </source>
</evidence>
<feature type="transmembrane region" description="Helical" evidence="1">
    <location>
        <begin position="34"/>
        <end position="54"/>
    </location>
</feature>
<protein>
    <recommendedName>
        <fullName evidence="4">DUF2970 domain-containing protein</fullName>
    </recommendedName>
</protein>
<evidence type="ECO:0000313" key="3">
    <source>
        <dbReference type="Proteomes" id="UP001500909"/>
    </source>
</evidence>
<comment type="caution">
    <text evidence="2">The sequence shown here is derived from an EMBL/GenBank/DDBJ whole genome shotgun (WGS) entry which is preliminary data.</text>
</comment>